<dbReference type="STRING" id="1197717.BED41_14035"/>
<keyword evidence="2" id="KW-1185">Reference proteome</keyword>
<gene>
    <name evidence="1" type="ORF">BED41_14035</name>
</gene>
<evidence type="ECO:0000313" key="2">
    <source>
        <dbReference type="Proteomes" id="UP000093044"/>
    </source>
</evidence>
<organism evidence="1 2">
    <name type="scientific">Cloacibacillus porcorum</name>
    <dbReference type="NCBI Taxonomy" id="1197717"/>
    <lineage>
        <taxon>Bacteria</taxon>
        <taxon>Thermotogati</taxon>
        <taxon>Synergistota</taxon>
        <taxon>Synergistia</taxon>
        <taxon>Synergistales</taxon>
        <taxon>Synergistaceae</taxon>
        <taxon>Cloacibacillus</taxon>
    </lineage>
</organism>
<reference evidence="1" key="1">
    <citation type="submission" date="2016-08" db="EMBL/GenBank/DDBJ databases">
        <title>Complete genome of Cloacibacillus porcorum.</title>
        <authorList>
            <person name="Looft T."/>
            <person name="Bayles D.O."/>
            <person name="Alt D.P."/>
        </authorList>
    </citation>
    <scope>NUCLEOTIDE SEQUENCE [LARGE SCALE GENOMIC DNA]</scope>
    <source>
        <strain evidence="1">CL-84</strain>
    </source>
</reference>
<dbReference type="Proteomes" id="UP000093044">
    <property type="component" value="Chromosome"/>
</dbReference>
<dbReference type="OrthoDB" id="9814719at2"/>
<dbReference type="EMBL" id="CP016757">
    <property type="protein sequence ID" value="ANZ46119.1"/>
    <property type="molecule type" value="Genomic_DNA"/>
</dbReference>
<sequence length="292" mass="30676">MNFQKYSVIEEGLVYIDHGPITMTLEARRNGGAFTEAAVAGAERVLEVFSELAVYLDHIRRPVGKKLTLPDITPCAVRKMTESVMMLEEEDFTPLAAVAGTTSDLAVEAMVSSGADYALANNGGDIAWSISPGQRDFLKVGLISDINSGRTTHSLKIKSFSEIRGLATSGMGGRSLTRGIASAVTVLASDSSKADAAATAIANACYCNDPAIEQCRAEELDYGTDIPGLLVTKSVGSLKSGSAETALSAGAGRAGQLIDKGMIFGAVIFVAGTMQVVETKERGRLFEVAELN</sequence>
<name>A0A1B2I823_9BACT</name>
<dbReference type="InterPro" id="IPR003374">
    <property type="entry name" value="ApbE-like_sf"/>
</dbReference>
<dbReference type="GeneID" id="83058966"/>
<dbReference type="AlphaFoldDB" id="A0A1B2I823"/>
<dbReference type="Gene3D" id="3.10.520.10">
    <property type="entry name" value="ApbE-like domains"/>
    <property type="match status" value="1"/>
</dbReference>
<protein>
    <submittedName>
        <fullName evidence="1">Uncharacterized protein</fullName>
    </submittedName>
</protein>
<proteinExistence type="predicted"/>
<accession>A0A1B2I823</accession>
<dbReference type="SUPFAM" id="SSF143631">
    <property type="entry name" value="ApbE-like"/>
    <property type="match status" value="1"/>
</dbReference>
<dbReference type="KEGG" id="cpor:BED41_14035"/>
<evidence type="ECO:0000313" key="1">
    <source>
        <dbReference type="EMBL" id="ANZ46119.1"/>
    </source>
</evidence>
<dbReference type="RefSeq" id="WP_066747665.1">
    <property type="nucleotide sequence ID" value="NZ_CAUFKJ010000035.1"/>
</dbReference>